<dbReference type="Gene3D" id="3.20.80.10">
    <property type="entry name" value="Regulatory factor, effector binding domain"/>
    <property type="match status" value="1"/>
</dbReference>
<dbReference type="InterPro" id="IPR020449">
    <property type="entry name" value="Tscrpt_reg_AraC-type_HTH"/>
</dbReference>
<proteinExistence type="predicted"/>
<dbReference type="InterPro" id="IPR009057">
    <property type="entry name" value="Homeodomain-like_sf"/>
</dbReference>
<dbReference type="InterPro" id="IPR010499">
    <property type="entry name" value="AraC_E-bd"/>
</dbReference>
<keyword evidence="6" id="KW-1185">Reference proteome</keyword>
<dbReference type="InterPro" id="IPR018060">
    <property type="entry name" value="HTH_AraC"/>
</dbReference>
<dbReference type="InterPro" id="IPR011256">
    <property type="entry name" value="Reg_factor_effector_dom_sf"/>
</dbReference>
<dbReference type="PROSITE" id="PS01124">
    <property type="entry name" value="HTH_ARAC_FAMILY_2"/>
    <property type="match status" value="1"/>
</dbReference>
<accession>A0A6M8SUK3</accession>
<feature type="domain" description="HTH araC/xylS-type" evidence="4">
    <location>
        <begin position="15"/>
        <end position="114"/>
    </location>
</feature>
<dbReference type="Gene3D" id="1.10.10.60">
    <property type="entry name" value="Homeodomain-like"/>
    <property type="match status" value="2"/>
</dbReference>
<dbReference type="SUPFAM" id="SSF46689">
    <property type="entry name" value="Homeodomain-like"/>
    <property type="match status" value="2"/>
</dbReference>
<dbReference type="RefSeq" id="WP_173532903.1">
    <property type="nucleotide sequence ID" value="NZ_CP054143.1"/>
</dbReference>
<evidence type="ECO:0000256" key="2">
    <source>
        <dbReference type="ARBA" id="ARBA00023125"/>
    </source>
</evidence>
<evidence type="ECO:0000256" key="1">
    <source>
        <dbReference type="ARBA" id="ARBA00023015"/>
    </source>
</evidence>
<dbReference type="SMART" id="SM00871">
    <property type="entry name" value="AraC_E_bind"/>
    <property type="match status" value="1"/>
</dbReference>
<dbReference type="AlphaFoldDB" id="A0A6M8SUK3"/>
<dbReference type="PROSITE" id="PS00041">
    <property type="entry name" value="HTH_ARAC_FAMILY_1"/>
    <property type="match status" value="1"/>
</dbReference>
<keyword evidence="1" id="KW-0805">Transcription regulation</keyword>
<gene>
    <name evidence="5" type="ORF">HQN60_06640</name>
</gene>
<dbReference type="KEGG" id="dee:HQN60_06640"/>
<dbReference type="PANTHER" id="PTHR40055">
    <property type="entry name" value="TRANSCRIPTIONAL REGULATOR YGIV-RELATED"/>
    <property type="match status" value="1"/>
</dbReference>
<dbReference type="InterPro" id="IPR050908">
    <property type="entry name" value="SmbC-like"/>
</dbReference>
<protein>
    <submittedName>
        <fullName evidence="5">AraC family transcriptional regulator</fullName>
    </submittedName>
</protein>
<dbReference type="PANTHER" id="PTHR40055:SF1">
    <property type="entry name" value="TRANSCRIPTIONAL REGULATOR YGIV-RELATED"/>
    <property type="match status" value="1"/>
</dbReference>
<name>A0A6M8SUK3_9NEIS</name>
<evidence type="ECO:0000313" key="5">
    <source>
        <dbReference type="EMBL" id="QKJ66399.1"/>
    </source>
</evidence>
<dbReference type="Proteomes" id="UP000504844">
    <property type="component" value="Chromosome"/>
</dbReference>
<evidence type="ECO:0000256" key="3">
    <source>
        <dbReference type="ARBA" id="ARBA00023163"/>
    </source>
</evidence>
<dbReference type="GO" id="GO:0043565">
    <property type="term" value="F:sequence-specific DNA binding"/>
    <property type="evidence" value="ECO:0007669"/>
    <property type="project" value="InterPro"/>
</dbReference>
<dbReference type="Pfam" id="PF12833">
    <property type="entry name" value="HTH_18"/>
    <property type="match status" value="1"/>
</dbReference>
<sequence length="282" mass="32288">MNKSRTRDDYSRRLMRVVQLLWQEPARNYSLEQIADVAHFSPFHFHRIYREMMGETVTATQQRLRLHFASRDLAQASDWSLLRIAQRAGYQSSAAFVRSFAAAYGVTPGAYRRQRWQDLQFKINQEMDMYTVEFRTLAAPIHLATRRHRGAYLQIGEAFSLLQLALQAQVAPDARWFGLYFDDPKTVAEGQLRSDAAVEIKGTASLPADIGQAQIPAARYAVIEHIGPYSELERAYHWLFGVWLPQSGEQAASVPTIEQYLNDPSNTPPKDLRTEIWLALVD</sequence>
<dbReference type="InterPro" id="IPR029442">
    <property type="entry name" value="GyrI-like"/>
</dbReference>
<evidence type="ECO:0000313" key="6">
    <source>
        <dbReference type="Proteomes" id="UP000504844"/>
    </source>
</evidence>
<dbReference type="InterPro" id="IPR018062">
    <property type="entry name" value="HTH_AraC-typ_CS"/>
</dbReference>
<reference evidence="5 6" key="1">
    <citation type="submission" date="2020-05" db="EMBL/GenBank/DDBJ databases">
        <title>Complete genome sequence of Deefgea sp. D17.</title>
        <authorList>
            <person name="Bae J.-W."/>
            <person name="Han J.E."/>
        </authorList>
    </citation>
    <scope>NUCLEOTIDE SEQUENCE [LARGE SCALE GENOMIC DNA]</scope>
    <source>
        <strain evidence="5 6">D17</strain>
    </source>
</reference>
<keyword evidence="2" id="KW-0238">DNA-binding</keyword>
<evidence type="ECO:0000259" key="4">
    <source>
        <dbReference type="PROSITE" id="PS01124"/>
    </source>
</evidence>
<dbReference type="SUPFAM" id="SSF55136">
    <property type="entry name" value="Probable bacterial effector-binding domain"/>
    <property type="match status" value="1"/>
</dbReference>
<organism evidence="5 6">
    <name type="scientific">Deefgea piscis</name>
    <dbReference type="NCBI Taxonomy" id="2739061"/>
    <lineage>
        <taxon>Bacteria</taxon>
        <taxon>Pseudomonadati</taxon>
        <taxon>Pseudomonadota</taxon>
        <taxon>Betaproteobacteria</taxon>
        <taxon>Neisseriales</taxon>
        <taxon>Chitinibacteraceae</taxon>
        <taxon>Deefgea</taxon>
    </lineage>
</organism>
<dbReference type="EMBL" id="CP054143">
    <property type="protein sequence ID" value="QKJ66399.1"/>
    <property type="molecule type" value="Genomic_DNA"/>
</dbReference>
<keyword evidence="3" id="KW-0804">Transcription</keyword>
<dbReference type="Pfam" id="PF06445">
    <property type="entry name" value="GyrI-like"/>
    <property type="match status" value="1"/>
</dbReference>
<dbReference type="GO" id="GO:0003700">
    <property type="term" value="F:DNA-binding transcription factor activity"/>
    <property type="evidence" value="ECO:0007669"/>
    <property type="project" value="InterPro"/>
</dbReference>
<dbReference type="PRINTS" id="PR00032">
    <property type="entry name" value="HTHARAC"/>
</dbReference>
<dbReference type="SMART" id="SM00342">
    <property type="entry name" value="HTH_ARAC"/>
    <property type="match status" value="1"/>
</dbReference>